<comment type="caution">
    <text evidence="2">The sequence shown here is derived from an EMBL/GenBank/DDBJ whole genome shotgun (WGS) entry which is preliminary data.</text>
</comment>
<keyword evidence="3" id="KW-1185">Reference proteome</keyword>
<proteinExistence type="predicted"/>
<sequence length="174" mass="19605">MFTLRVRIILILAATTYGAYKFAYGHESAYLVLLAAPLLLWGYFRYGPMRPAFNAMNRGDFDTARQLMETVKFPKLLSAESKAYYHWVNAVLASQDPNALAYAEDEMRLALGGSIRTSHDRCLATAMLAQMVAQGDDPESAMQLLTDAEQFRHKESASVYLQEVRARIEQLSKV</sequence>
<protein>
    <recommendedName>
        <fullName evidence="4">Tetratricopeptide repeat protein</fullName>
    </recommendedName>
</protein>
<dbReference type="OrthoDB" id="1119469at2"/>
<keyword evidence="1" id="KW-0812">Transmembrane</keyword>
<reference evidence="2 3" key="1">
    <citation type="submission" date="2019-02" db="EMBL/GenBank/DDBJ databases">
        <title>Deep-cultivation of Planctomycetes and their phenomic and genomic characterization uncovers novel biology.</title>
        <authorList>
            <person name="Wiegand S."/>
            <person name="Jogler M."/>
            <person name="Boedeker C."/>
            <person name="Pinto D."/>
            <person name="Vollmers J."/>
            <person name="Rivas-Marin E."/>
            <person name="Kohn T."/>
            <person name="Peeters S.H."/>
            <person name="Heuer A."/>
            <person name="Rast P."/>
            <person name="Oberbeckmann S."/>
            <person name="Bunk B."/>
            <person name="Jeske O."/>
            <person name="Meyerdierks A."/>
            <person name="Storesund J.E."/>
            <person name="Kallscheuer N."/>
            <person name="Luecker S."/>
            <person name="Lage O.M."/>
            <person name="Pohl T."/>
            <person name="Merkel B.J."/>
            <person name="Hornburger P."/>
            <person name="Mueller R.-W."/>
            <person name="Bruemmer F."/>
            <person name="Labrenz M."/>
            <person name="Spormann A.M."/>
            <person name="Op Den Camp H."/>
            <person name="Overmann J."/>
            <person name="Amann R."/>
            <person name="Jetten M.S.M."/>
            <person name="Mascher T."/>
            <person name="Medema M.H."/>
            <person name="Devos D.P."/>
            <person name="Kaster A.-K."/>
            <person name="Ovreas L."/>
            <person name="Rohde M."/>
            <person name="Galperin M.Y."/>
            <person name="Jogler C."/>
        </authorList>
    </citation>
    <scope>NUCLEOTIDE SEQUENCE [LARGE SCALE GENOMIC DNA]</scope>
    <source>
        <strain evidence="2 3">Mal64</strain>
    </source>
</reference>
<evidence type="ECO:0000313" key="3">
    <source>
        <dbReference type="Proteomes" id="UP000315440"/>
    </source>
</evidence>
<dbReference type="RefSeq" id="WP_146397684.1">
    <property type="nucleotide sequence ID" value="NZ_SJPQ01000001.1"/>
</dbReference>
<evidence type="ECO:0008006" key="4">
    <source>
        <dbReference type="Google" id="ProtNLM"/>
    </source>
</evidence>
<dbReference type="EMBL" id="SJPQ01000001">
    <property type="protein sequence ID" value="TWT90639.1"/>
    <property type="molecule type" value="Genomic_DNA"/>
</dbReference>
<organism evidence="2 3">
    <name type="scientific">Pseudobythopirellula maris</name>
    <dbReference type="NCBI Taxonomy" id="2527991"/>
    <lineage>
        <taxon>Bacteria</taxon>
        <taxon>Pseudomonadati</taxon>
        <taxon>Planctomycetota</taxon>
        <taxon>Planctomycetia</taxon>
        <taxon>Pirellulales</taxon>
        <taxon>Lacipirellulaceae</taxon>
        <taxon>Pseudobythopirellula</taxon>
    </lineage>
</organism>
<dbReference type="AlphaFoldDB" id="A0A5C5ZT12"/>
<feature type="transmembrane region" description="Helical" evidence="1">
    <location>
        <begin position="28"/>
        <end position="46"/>
    </location>
</feature>
<keyword evidence="1" id="KW-0472">Membrane</keyword>
<gene>
    <name evidence="2" type="ORF">Mal64_10330</name>
</gene>
<evidence type="ECO:0000313" key="2">
    <source>
        <dbReference type="EMBL" id="TWT90639.1"/>
    </source>
</evidence>
<accession>A0A5C5ZT12</accession>
<dbReference type="Proteomes" id="UP000315440">
    <property type="component" value="Unassembled WGS sequence"/>
</dbReference>
<name>A0A5C5ZT12_9BACT</name>
<evidence type="ECO:0000256" key="1">
    <source>
        <dbReference type="SAM" id="Phobius"/>
    </source>
</evidence>
<keyword evidence="1" id="KW-1133">Transmembrane helix</keyword>